<dbReference type="CDD" id="cd00038">
    <property type="entry name" value="CAP_ED"/>
    <property type="match status" value="1"/>
</dbReference>
<reference evidence="2 3" key="1">
    <citation type="submission" date="2019-08" db="EMBL/GenBank/DDBJ databases">
        <title>Genome of Phaeodactylibacter luteus.</title>
        <authorList>
            <person name="Bowman J.P."/>
        </authorList>
    </citation>
    <scope>NUCLEOTIDE SEQUENCE [LARGE SCALE GENOMIC DNA]</scope>
    <source>
        <strain evidence="2 3">KCTC 42180</strain>
    </source>
</reference>
<dbReference type="PANTHER" id="PTHR24567:SF76">
    <property type="entry name" value="CYCLIC NUCLEOTIDE-BINDING DOMAIN PROTEIN"/>
    <property type="match status" value="1"/>
</dbReference>
<name>A0A5C6S9M9_9BACT</name>
<organism evidence="2 3">
    <name type="scientific">Phaeodactylibacter luteus</name>
    <dbReference type="NCBI Taxonomy" id="1564516"/>
    <lineage>
        <taxon>Bacteria</taxon>
        <taxon>Pseudomonadati</taxon>
        <taxon>Bacteroidota</taxon>
        <taxon>Saprospiria</taxon>
        <taxon>Saprospirales</taxon>
        <taxon>Haliscomenobacteraceae</taxon>
        <taxon>Phaeodactylibacter</taxon>
    </lineage>
</organism>
<evidence type="ECO:0000313" key="2">
    <source>
        <dbReference type="EMBL" id="TXB70284.1"/>
    </source>
</evidence>
<feature type="domain" description="Cyclic nucleotide-binding" evidence="1">
    <location>
        <begin position="23"/>
        <end position="122"/>
    </location>
</feature>
<dbReference type="SUPFAM" id="SSF51206">
    <property type="entry name" value="cAMP-binding domain-like"/>
    <property type="match status" value="1"/>
</dbReference>
<accession>A0A5C6S9M9</accession>
<comment type="caution">
    <text evidence="2">The sequence shown here is derived from an EMBL/GenBank/DDBJ whole genome shotgun (WGS) entry which is preliminary data.</text>
</comment>
<dbReference type="Pfam" id="PF00027">
    <property type="entry name" value="cNMP_binding"/>
    <property type="match status" value="1"/>
</dbReference>
<dbReference type="PROSITE" id="PS50042">
    <property type="entry name" value="CNMP_BINDING_3"/>
    <property type="match status" value="1"/>
</dbReference>
<dbReference type="OrthoDB" id="792939at2"/>
<dbReference type="GO" id="GO:0003700">
    <property type="term" value="F:DNA-binding transcription factor activity"/>
    <property type="evidence" value="ECO:0007669"/>
    <property type="project" value="TreeGrafter"/>
</dbReference>
<dbReference type="InterPro" id="IPR050397">
    <property type="entry name" value="Env_Response_Regulators"/>
</dbReference>
<dbReference type="RefSeq" id="WP_147165516.1">
    <property type="nucleotide sequence ID" value="NZ_VOOR01000001.1"/>
</dbReference>
<dbReference type="Gene3D" id="2.60.120.10">
    <property type="entry name" value="Jelly Rolls"/>
    <property type="match status" value="1"/>
</dbReference>
<dbReference type="AlphaFoldDB" id="A0A5C6S9M9"/>
<evidence type="ECO:0000313" key="3">
    <source>
        <dbReference type="Proteomes" id="UP000321580"/>
    </source>
</evidence>
<proteinExistence type="predicted"/>
<dbReference type="PANTHER" id="PTHR24567">
    <property type="entry name" value="CRP FAMILY TRANSCRIPTIONAL REGULATORY PROTEIN"/>
    <property type="match status" value="1"/>
</dbReference>
<dbReference type="EMBL" id="VOOR01000001">
    <property type="protein sequence ID" value="TXB70284.1"/>
    <property type="molecule type" value="Genomic_DNA"/>
</dbReference>
<sequence>MGLIQELYKVIEKEGGWSPPRLIPRGSFLVQEGAPHPHLYYLLSGSVRVFLQQGEEEHTIRFGYEGDFIAALDSFISGKPTIYSLQALRQCEVLSIPRQAYEELLGREPGYRRLYQQLLEQLALQQMEREQDLLINAPAARYHRVLSRSPQLFQEVPHKYIASYLRMTPETLSRLKK</sequence>
<dbReference type="SMART" id="SM00100">
    <property type="entry name" value="cNMP"/>
    <property type="match status" value="1"/>
</dbReference>
<dbReference type="InterPro" id="IPR018490">
    <property type="entry name" value="cNMP-bd_dom_sf"/>
</dbReference>
<dbReference type="InterPro" id="IPR000595">
    <property type="entry name" value="cNMP-bd_dom"/>
</dbReference>
<gene>
    <name evidence="2" type="ORF">FRY97_00860</name>
</gene>
<protein>
    <submittedName>
        <fullName evidence="2">Crp/Fnr family transcriptional regulator</fullName>
    </submittedName>
</protein>
<dbReference type="InterPro" id="IPR014710">
    <property type="entry name" value="RmlC-like_jellyroll"/>
</dbReference>
<evidence type="ECO:0000259" key="1">
    <source>
        <dbReference type="PROSITE" id="PS50042"/>
    </source>
</evidence>
<keyword evidence="3" id="KW-1185">Reference proteome</keyword>
<dbReference type="Proteomes" id="UP000321580">
    <property type="component" value="Unassembled WGS sequence"/>
</dbReference>
<dbReference type="GO" id="GO:0005829">
    <property type="term" value="C:cytosol"/>
    <property type="evidence" value="ECO:0007669"/>
    <property type="project" value="TreeGrafter"/>
</dbReference>